<protein>
    <submittedName>
        <fullName evidence="1">Predicted protein</fullName>
    </submittedName>
</protein>
<dbReference type="AlphaFoldDB" id="D2W5K1"/>
<dbReference type="Proteomes" id="UP000006671">
    <property type="component" value="Unassembled WGS sequence"/>
</dbReference>
<gene>
    <name evidence="1" type="ORF">NAEGRDRAFT_54811</name>
</gene>
<accession>D2W5K1</accession>
<dbReference type="GeneID" id="8860348"/>
<keyword evidence="2" id="KW-1185">Reference proteome</keyword>
<dbReference type="KEGG" id="ngr:NAEGRDRAFT_54811"/>
<dbReference type="InParanoid" id="D2W5K1"/>
<evidence type="ECO:0000313" key="2">
    <source>
        <dbReference type="Proteomes" id="UP000006671"/>
    </source>
</evidence>
<evidence type="ECO:0000313" key="1">
    <source>
        <dbReference type="EMBL" id="EFC35651.1"/>
    </source>
</evidence>
<name>D2W5K1_NAEGR</name>
<dbReference type="RefSeq" id="XP_002668395.1">
    <property type="nucleotide sequence ID" value="XM_002668349.1"/>
</dbReference>
<dbReference type="VEuPathDB" id="AmoebaDB:NAEGRDRAFT_54811"/>
<reference evidence="1 2" key="1">
    <citation type="journal article" date="2010" name="Cell">
        <title>The genome of Naegleria gruberi illuminates early eukaryotic versatility.</title>
        <authorList>
            <person name="Fritz-Laylin L.K."/>
            <person name="Prochnik S.E."/>
            <person name="Ginger M.L."/>
            <person name="Dacks J.B."/>
            <person name="Carpenter M.L."/>
            <person name="Field M.C."/>
            <person name="Kuo A."/>
            <person name="Paredez A."/>
            <person name="Chapman J."/>
            <person name="Pham J."/>
            <person name="Shu S."/>
            <person name="Neupane R."/>
            <person name="Cipriano M."/>
            <person name="Mancuso J."/>
            <person name="Tu H."/>
            <person name="Salamov A."/>
            <person name="Lindquist E."/>
            <person name="Shapiro H."/>
            <person name="Lucas S."/>
            <person name="Grigoriev I.V."/>
            <person name="Cande W.Z."/>
            <person name="Fulton C."/>
            <person name="Rokhsar D.S."/>
            <person name="Dawson S.C."/>
        </authorList>
    </citation>
    <scope>NUCLEOTIDE SEQUENCE [LARGE SCALE GENOMIC DNA]</scope>
    <source>
        <strain evidence="1 2">NEG-M</strain>
    </source>
</reference>
<proteinExistence type="predicted"/>
<dbReference type="EMBL" id="GG739089">
    <property type="protein sequence ID" value="EFC35651.1"/>
    <property type="molecule type" value="Genomic_DNA"/>
</dbReference>
<organism evidence="2">
    <name type="scientific">Naegleria gruberi</name>
    <name type="common">Amoeba</name>
    <dbReference type="NCBI Taxonomy" id="5762"/>
    <lineage>
        <taxon>Eukaryota</taxon>
        <taxon>Discoba</taxon>
        <taxon>Heterolobosea</taxon>
        <taxon>Tetramitia</taxon>
        <taxon>Eutetramitia</taxon>
        <taxon>Vahlkampfiidae</taxon>
        <taxon>Naegleria</taxon>
    </lineage>
</organism>
<sequence length="275" mass="32316">WEDFVNPMFPEIEIELQNSDEGLSDHYDYLEYLFSIIPKFISVEERNEDVTIVQGDSLSLEQVFTFSFPLLKNTLVGEFFEIRRRENLMKLVVIMTSLISDEYRPNPVTDQVILHQCFWDDNSDIVKEAKILIPFSLFCFIILISEGDEWFSCLDLLFFKKRLNCNVKYSKIVYGVSPYIITSDDDSEEEEEESSTDKLEQYLSQQISPFCYFSNLDGHYTSQSSTSSSWEDYDKQMFPIFFNAGALYSFYEMRVTLNEKENLIIVEKVYGSGYY</sequence>
<feature type="non-terminal residue" evidence="1">
    <location>
        <position position="1"/>
    </location>
</feature>